<organism evidence="4 5">
    <name type="scientific">Nocardia stercoris</name>
    <dbReference type="NCBI Taxonomy" id="2483361"/>
    <lineage>
        <taxon>Bacteria</taxon>
        <taxon>Bacillati</taxon>
        <taxon>Actinomycetota</taxon>
        <taxon>Actinomycetes</taxon>
        <taxon>Mycobacteriales</taxon>
        <taxon>Nocardiaceae</taxon>
        <taxon>Nocardia</taxon>
    </lineage>
</organism>
<dbReference type="InterPro" id="IPR058333">
    <property type="entry name" value="DUF8020"/>
</dbReference>
<dbReference type="OrthoDB" id="4558821at2"/>
<feature type="domain" description="DUF8020" evidence="3">
    <location>
        <begin position="32"/>
        <end position="101"/>
    </location>
</feature>
<comment type="caution">
    <text evidence="4">The sequence shown here is derived from an EMBL/GenBank/DDBJ whole genome shotgun (WGS) entry which is preliminary data.</text>
</comment>
<proteinExistence type="predicted"/>
<name>A0A3M2KU64_9NOCA</name>
<dbReference type="AlphaFoldDB" id="A0A3M2KU64"/>
<protein>
    <recommendedName>
        <fullName evidence="3">DUF8020 domain-containing protein</fullName>
    </recommendedName>
</protein>
<dbReference type="RefSeq" id="WP_122191765.1">
    <property type="nucleotide sequence ID" value="NZ_RFFH01000024.1"/>
</dbReference>
<keyword evidence="2" id="KW-0732">Signal</keyword>
<evidence type="ECO:0000259" key="3">
    <source>
        <dbReference type="Pfam" id="PF26059"/>
    </source>
</evidence>
<dbReference type="Pfam" id="PF26059">
    <property type="entry name" value="DUF8020"/>
    <property type="match status" value="1"/>
</dbReference>
<gene>
    <name evidence="4" type="ORF">EBN03_31245</name>
</gene>
<reference evidence="4 5" key="1">
    <citation type="submission" date="2018-10" db="EMBL/GenBank/DDBJ databases">
        <title>Isolation from cow dung.</title>
        <authorList>
            <person name="Ling L."/>
        </authorList>
    </citation>
    <scope>NUCLEOTIDE SEQUENCE [LARGE SCALE GENOMIC DNA]</scope>
    <source>
        <strain evidence="4 5">NEAU-LL90</strain>
    </source>
</reference>
<feature type="compositionally biased region" description="Low complexity" evidence="1">
    <location>
        <begin position="234"/>
        <end position="251"/>
    </location>
</feature>
<evidence type="ECO:0000313" key="5">
    <source>
        <dbReference type="Proteomes" id="UP000279275"/>
    </source>
</evidence>
<accession>A0A3M2KU64</accession>
<sequence>MKIGSLGLAGAAAASLVLAAATTADAQPADPAYHATLTGGAVVLTVDRATIAAGPDRTLQISDLSGARLAALPLGFLLDDQRGDLGYSLSDDARTVTLTPDLTSLRPATATEIASPLEEQRALDDLASGLTRNTLAGLVIGTVAGALVGGAVGLASCLVVGPGCLATVPAAVAAFASGGGITGTIAGGGTGAVGGLWKYLTIRNVDPGRSPDTGGDLNDPDGTGIPDAHLRLPSGSAAGLKSGSSAGSAHH</sequence>
<feature type="region of interest" description="Disordered" evidence="1">
    <location>
        <begin position="208"/>
        <end position="251"/>
    </location>
</feature>
<dbReference type="Proteomes" id="UP000279275">
    <property type="component" value="Unassembled WGS sequence"/>
</dbReference>
<evidence type="ECO:0000256" key="2">
    <source>
        <dbReference type="SAM" id="SignalP"/>
    </source>
</evidence>
<keyword evidence="5" id="KW-1185">Reference proteome</keyword>
<evidence type="ECO:0000256" key="1">
    <source>
        <dbReference type="SAM" id="MobiDB-lite"/>
    </source>
</evidence>
<feature type="signal peptide" evidence="2">
    <location>
        <begin position="1"/>
        <end position="26"/>
    </location>
</feature>
<evidence type="ECO:0000313" key="4">
    <source>
        <dbReference type="EMBL" id="RMI28176.1"/>
    </source>
</evidence>
<feature type="chain" id="PRO_5017982981" description="DUF8020 domain-containing protein" evidence="2">
    <location>
        <begin position="27"/>
        <end position="251"/>
    </location>
</feature>
<dbReference type="EMBL" id="RFFH01000024">
    <property type="protein sequence ID" value="RMI28176.1"/>
    <property type="molecule type" value="Genomic_DNA"/>
</dbReference>